<proteinExistence type="predicted"/>
<dbReference type="AlphaFoldDB" id="A0AAP0M891"/>
<dbReference type="Proteomes" id="UP001428341">
    <property type="component" value="Unassembled WGS sequence"/>
</dbReference>
<keyword evidence="2" id="KW-1185">Reference proteome</keyword>
<gene>
    <name evidence="1" type="ORF">WN944_014371</name>
</gene>
<accession>A0AAP0M891</accession>
<evidence type="ECO:0000313" key="2">
    <source>
        <dbReference type="Proteomes" id="UP001428341"/>
    </source>
</evidence>
<organism evidence="1 2">
    <name type="scientific">Citrus x changshan-huyou</name>
    <dbReference type="NCBI Taxonomy" id="2935761"/>
    <lineage>
        <taxon>Eukaryota</taxon>
        <taxon>Viridiplantae</taxon>
        <taxon>Streptophyta</taxon>
        <taxon>Embryophyta</taxon>
        <taxon>Tracheophyta</taxon>
        <taxon>Spermatophyta</taxon>
        <taxon>Magnoliopsida</taxon>
        <taxon>eudicotyledons</taxon>
        <taxon>Gunneridae</taxon>
        <taxon>Pentapetalae</taxon>
        <taxon>rosids</taxon>
        <taxon>malvids</taxon>
        <taxon>Sapindales</taxon>
        <taxon>Rutaceae</taxon>
        <taxon>Aurantioideae</taxon>
        <taxon>Citrus</taxon>
    </lineage>
</organism>
<reference evidence="1 2" key="1">
    <citation type="submission" date="2024-05" db="EMBL/GenBank/DDBJ databases">
        <title>Haplotype-resolved chromosome-level genome assembly of Huyou (Citrus changshanensis).</title>
        <authorList>
            <person name="Miao C."/>
            <person name="Chen W."/>
            <person name="Wu Y."/>
            <person name="Wang L."/>
            <person name="Zhao S."/>
            <person name="Grierson D."/>
            <person name="Xu C."/>
            <person name="Chen K."/>
        </authorList>
    </citation>
    <scope>NUCLEOTIDE SEQUENCE [LARGE SCALE GENOMIC DNA]</scope>
    <source>
        <strain evidence="1">01-14</strain>
        <tissue evidence="1">Leaf</tissue>
    </source>
</reference>
<name>A0AAP0M891_9ROSI</name>
<comment type="caution">
    <text evidence="1">The sequence shown here is derived from an EMBL/GenBank/DDBJ whole genome shotgun (WGS) entry which is preliminary data.</text>
</comment>
<dbReference type="EMBL" id="JBCGBO010000005">
    <property type="protein sequence ID" value="KAK9199183.1"/>
    <property type="molecule type" value="Genomic_DNA"/>
</dbReference>
<evidence type="ECO:0000313" key="1">
    <source>
        <dbReference type="EMBL" id="KAK9199183.1"/>
    </source>
</evidence>
<sequence length="95" mass="10589">MSLSKFSDLAIDVKTVSEGNWLTLIQNESNQHFNSILGKDVEDAYDPDCLSLVSLINDVLNNVFGRHKHYGESFKLTGIVPSSDNGIELNNDKDF</sequence>
<protein>
    <submittedName>
        <fullName evidence="1">Uncharacterized protein</fullName>
    </submittedName>
</protein>